<dbReference type="SUPFAM" id="SSF47384">
    <property type="entry name" value="Homodimeric domain of signal transducing histidine kinase"/>
    <property type="match status" value="1"/>
</dbReference>
<organism evidence="9 10">
    <name type="scientific">Photobacterium alginatilyticum</name>
    <dbReference type="NCBI Taxonomy" id="1775171"/>
    <lineage>
        <taxon>Bacteria</taxon>
        <taxon>Pseudomonadati</taxon>
        <taxon>Pseudomonadota</taxon>
        <taxon>Gammaproteobacteria</taxon>
        <taxon>Vibrionales</taxon>
        <taxon>Vibrionaceae</taxon>
        <taxon>Photobacterium</taxon>
    </lineage>
</organism>
<dbReference type="PRINTS" id="PR00344">
    <property type="entry name" value="BCTRLSENSOR"/>
</dbReference>
<dbReference type="InterPro" id="IPR003594">
    <property type="entry name" value="HATPase_dom"/>
</dbReference>
<evidence type="ECO:0000313" key="10">
    <source>
        <dbReference type="Proteomes" id="UP000738517"/>
    </source>
</evidence>
<proteinExistence type="predicted"/>
<protein>
    <recommendedName>
        <fullName evidence="2">histidine kinase</fullName>
        <ecNumber evidence="2">2.7.13.3</ecNumber>
    </recommendedName>
</protein>
<dbReference type="SMART" id="SM00448">
    <property type="entry name" value="REC"/>
    <property type="match status" value="1"/>
</dbReference>
<dbReference type="Pfam" id="PF00512">
    <property type="entry name" value="HisKA"/>
    <property type="match status" value="1"/>
</dbReference>
<dbReference type="PANTHER" id="PTHR45339">
    <property type="entry name" value="HYBRID SIGNAL TRANSDUCTION HISTIDINE KINASE J"/>
    <property type="match status" value="1"/>
</dbReference>
<dbReference type="Proteomes" id="UP000738517">
    <property type="component" value="Unassembled WGS sequence"/>
</dbReference>
<dbReference type="PANTHER" id="PTHR45339:SF1">
    <property type="entry name" value="HYBRID SIGNAL TRANSDUCTION HISTIDINE KINASE J"/>
    <property type="match status" value="1"/>
</dbReference>
<keyword evidence="6" id="KW-1133">Transmembrane helix</keyword>
<feature type="domain" description="Response regulatory" evidence="8">
    <location>
        <begin position="679"/>
        <end position="800"/>
    </location>
</feature>
<evidence type="ECO:0000256" key="6">
    <source>
        <dbReference type="SAM" id="Phobius"/>
    </source>
</evidence>
<dbReference type="InterPro" id="IPR005467">
    <property type="entry name" value="His_kinase_dom"/>
</dbReference>
<dbReference type="CDD" id="cd16922">
    <property type="entry name" value="HATPase_EvgS-ArcB-TorS-like"/>
    <property type="match status" value="1"/>
</dbReference>
<dbReference type="SUPFAM" id="SSF55874">
    <property type="entry name" value="ATPase domain of HSP90 chaperone/DNA topoisomerase II/histidine kinase"/>
    <property type="match status" value="1"/>
</dbReference>
<name>A0ABW9YHW7_9GAMM</name>
<keyword evidence="3 5" id="KW-0597">Phosphoprotein</keyword>
<feature type="modified residue" description="4-aspartylphosphate" evidence="5">
    <location>
        <position position="730"/>
    </location>
</feature>
<sequence>MQTHQYAHTRSIKQLLTYSALFIVLLLAAFFYTEQTLNNTRTQLISLEIKILDASNEMLMMRRHEKDFFARVDSKYQKKMQSSYNNIIISLNDINETIKENNITTDYNPQVTLESVNTYYQNFTTLSEILLIIRGEGNNDGLIDKLKDHTLTLEKEVNKLQSTRLDELTLTTQDLMYRFFTDFDASILREIDTTFIQIKNEIDLIPNSQALSLAFDDFTSSFYQLQRAYKVFGYNHNQGRHGELRNTIHILENKLETLFSVIPLKIKEKLASYEIYKLLAGVMLCLSIIATLLYVVRKTGRLEKALISAREHEKKANKAKSAFLANMSHEIRTPLNGILGMTEILSDSHLTAIQKDYLSTINASSQTLLMLINDILDLSKIESGHLEICPHTCAIKEVIFDTAALIAPKAQQKNIDINIALDPQLPNYVKADEQKIRQVIMNLASNAIKFTEKGAITFSAKLVTQTNLSTTVYFSVADTGIGIDKDKQQHIFDEFKQENADTSAQYGGTGLGLAISSKMVSIMGGNIQLASSKGQGSQFYFEIKFDNDEQQLSTDEPIDIVYFTNSVNTLLVEEIQRFGYRPTVVQNSSTIPASLQQAGLILVDSLNLLQAVERHYPQYPVIFVRRNTENINSNSHNITAFITSPLFGTRLKNTLSAALNHDLPEPASPPTASQALRKKVLIVEDNKVNQQVACINLKKIGLDYILANNGQEAIECYELHHKTIGLVLMDCMMPVLNGFDATRAIRQFENDNGYPRTHIVALTASILDDDIQKCFDCGMDDYLPKPFKREVLIEKLEKQVGLVDEY</sequence>
<dbReference type="PROSITE" id="PS50110">
    <property type="entry name" value="RESPONSE_REGULATORY"/>
    <property type="match status" value="1"/>
</dbReference>
<keyword evidence="10" id="KW-1185">Reference proteome</keyword>
<dbReference type="SUPFAM" id="SSF52172">
    <property type="entry name" value="CheY-like"/>
    <property type="match status" value="1"/>
</dbReference>
<evidence type="ECO:0000259" key="8">
    <source>
        <dbReference type="PROSITE" id="PS50110"/>
    </source>
</evidence>
<evidence type="ECO:0000256" key="5">
    <source>
        <dbReference type="PROSITE-ProRule" id="PRU00169"/>
    </source>
</evidence>
<dbReference type="InterPro" id="IPR003661">
    <property type="entry name" value="HisK_dim/P_dom"/>
</dbReference>
<dbReference type="RefSeq" id="WP_160651508.1">
    <property type="nucleotide sequence ID" value="NZ_RSEJ01000011.1"/>
</dbReference>
<dbReference type="Gene3D" id="3.30.565.10">
    <property type="entry name" value="Histidine kinase-like ATPase, C-terminal domain"/>
    <property type="match status" value="1"/>
</dbReference>
<comment type="catalytic activity">
    <reaction evidence="1">
        <text>ATP + protein L-histidine = ADP + protein N-phospho-L-histidine.</text>
        <dbReference type="EC" id="2.7.13.3"/>
    </reaction>
</comment>
<gene>
    <name evidence="9" type="ORF">EIZ48_12000</name>
</gene>
<evidence type="ECO:0000313" key="9">
    <source>
        <dbReference type="EMBL" id="NBI53300.1"/>
    </source>
</evidence>
<evidence type="ECO:0000256" key="4">
    <source>
        <dbReference type="ARBA" id="ARBA00023012"/>
    </source>
</evidence>
<evidence type="ECO:0000256" key="3">
    <source>
        <dbReference type="ARBA" id="ARBA00022553"/>
    </source>
</evidence>
<evidence type="ECO:0000256" key="1">
    <source>
        <dbReference type="ARBA" id="ARBA00000085"/>
    </source>
</evidence>
<dbReference type="SMART" id="SM00388">
    <property type="entry name" value="HisKA"/>
    <property type="match status" value="1"/>
</dbReference>
<evidence type="ECO:0000259" key="7">
    <source>
        <dbReference type="PROSITE" id="PS50109"/>
    </source>
</evidence>
<dbReference type="Pfam" id="PF00072">
    <property type="entry name" value="Response_reg"/>
    <property type="match status" value="1"/>
</dbReference>
<dbReference type="Pfam" id="PF02518">
    <property type="entry name" value="HATPase_c"/>
    <property type="match status" value="1"/>
</dbReference>
<dbReference type="InterPro" id="IPR004358">
    <property type="entry name" value="Sig_transdc_His_kin-like_C"/>
</dbReference>
<dbReference type="InterPro" id="IPR001789">
    <property type="entry name" value="Sig_transdc_resp-reg_receiver"/>
</dbReference>
<accession>A0ABW9YHW7</accession>
<feature type="domain" description="Histidine kinase" evidence="7">
    <location>
        <begin position="326"/>
        <end position="547"/>
    </location>
</feature>
<dbReference type="CDD" id="cd00082">
    <property type="entry name" value="HisKA"/>
    <property type="match status" value="1"/>
</dbReference>
<dbReference type="PROSITE" id="PS50109">
    <property type="entry name" value="HIS_KIN"/>
    <property type="match status" value="1"/>
</dbReference>
<keyword evidence="6" id="KW-0812">Transmembrane</keyword>
<dbReference type="InterPro" id="IPR011006">
    <property type="entry name" value="CheY-like_superfamily"/>
</dbReference>
<keyword evidence="6" id="KW-0472">Membrane</keyword>
<comment type="caution">
    <text evidence="9">The sequence shown here is derived from an EMBL/GenBank/DDBJ whole genome shotgun (WGS) entry which is preliminary data.</text>
</comment>
<dbReference type="InterPro" id="IPR036890">
    <property type="entry name" value="HATPase_C_sf"/>
</dbReference>
<feature type="transmembrane region" description="Helical" evidence="6">
    <location>
        <begin position="15"/>
        <end position="33"/>
    </location>
</feature>
<dbReference type="Gene3D" id="1.10.287.130">
    <property type="match status" value="1"/>
</dbReference>
<dbReference type="EC" id="2.7.13.3" evidence="2"/>
<reference evidence="9 10" key="1">
    <citation type="journal article" date="2017" name="Int. J. Syst. Evol. Microbiol.">
        <title>Photobacterium alginatilyticum sp. nov., a marine bacterium isolated from bottom seawater.</title>
        <authorList>
            <person name="Wang X."/>
            <person name="Wang Y."/>
            <person name="Yang X."/>
            <person name="Sun H."/>
            <person name="Li B."/>
            <person name="Zhang X.H."/>
        </authorList>
    </citation>
    <scope>NUCLEOTIDE SEQUENCE [LARGE SCALE GENOMIC DNA]</scope>
    <source>
        <strain evidence="9 10">P03D4</strain>
    </source>
</reference>
<dbReference type="Gene3D" id="3.40.50.2300">
    <property type="match status" value="1"/>
</dbReference>
<dbReference type="InterPro" id="IPR036097">
    <property type="entry name" value="HisK_dim/P_sf"/>
</dbReference>
<dbReference type="CDD" id="cd17546">
    <property type="entry name" value="REC_hyHK_CKI1_RcsC-like"/>
    <property type="match status" value="1"/>
</dbReference>
<evidence type="ECO:0000256" key="2">
    <source>
        <dbReference type="ARBA" id="ARBA00012438"/>
    </source>
</evidence>
<feature type="transmembrane region" description="Helical" evidence="6">
    <location>
        <begin position="275"/>
        <end position="296"/>
    </location>
</feature>
<dbReference type="EMBL" id="RSEJ01000011">
    <property type="protein sequence ID" value="NBI53300.1"/>
    <property type="molecule type" value="Genomic_DNA"/>
</dbReference>
<dbReference type="SMART" id="SM00387">
    <property type="entry name" value="HATPase_c"/>
    <property type="match status" value="1"/>
</dbReference>
<keyword evidence="4" id="KW-0902">Two-component regulatory system</keyword>